<dbReference type="PIRSF" id="PIRSF017190">
    <property type="entry name" value="Rbsml_synth_fac_NIP7"/>
    <property type="match status" value="1"/>
</dbReference>
<evidence type="ECO:0000313" key="8">
    <source>
        <dbReference type="EMBL" id="EAZ41038.1"/>
    </source>
</evidence>
<evidence type="ECO:0000256" key="1">
    <source>
        <dbReference type="ARBA" id="ARBA00004604"/>
    </source>
</evidence>
<accession>A3BN99</accession>
<dbReference type="GO" id="GO:0005730">
    <property type="term" value="C:nucleolus"/>
    <property type="evidence" value="ECO:0007669"/>
    <property type="project" value="UniProtKB-SubCell"/>
</dbReference>
<dbReference type="InterPro" id="IPR055359">
    <property type="entry name" value="Nip7_N_euk"/>
</dbReference>
<name>A3BN99_ORYSJ</name>
<dbReference type="EMBL" id="CM000144">
    <property type="protein sequence ID" value="EAZ41038.1"/>
    <property type="molecule type" value="Genomic_DNA"/>
</dbReference>
<comment type="function">
    <text evidence="6">Required for proper 27S pre-rRNA processing and 60S ribosome subunit assembly.</text>
</comment>
<feature type="domain" description="PUA" evidence="7">
    <location>
        <begin position="69"/>
        <end position="143"/>
    </location>
</feature>
<dbReference type="SUPFAM" id="SSF88802">
    <property type="entry name" value="Pre-PUA domain"/>
    <property type="match status" value="1"/>
</dbReference>
<dbReference type="InterPro" id="IPR036974">
    <property type="entry name" value="PUA_sf"/>
</dbReference>
<dbReference type="AlphaFoldDB" id="A3BN99"/>
<dbReference type="GO" id="GO:0003723">
    <property type="term" value="F:RNA binding"/>
    <property type="evidence" value="ECO:0007669"/>
    <property type="project" value="UniProtKB-KW"/>
</dbReference>
<evidence type="ECO:0000256" key="2">
    <source>
        <dbReference type="ARBA" id="ARBA00009895"/>
    </source>
</evidence>
<evidence type="ECO:0000256" key="6">
    <source>
        <dbReference type="PIRNR" id="PIRNR017190"/>
    </source>
</evidence>
<comment type="similarity">
    <text evidence="2 6">Belongs to the NIP7 family.</text>
</comment>
<dbReference type="InterPro" id="IPR002478">
    <property type="entry name" value="PUA"/>
</dbReference>
<dbReference type="SUPFAM" id="SSF88697">
    <property type="entry name" value="PUA domain-like"/>
    <property type="match status" value="1"/>
</dbReference>
<dbReference type="Gene3D" id="2.30.130.10">
    <property type="entry name" value="PUA domain"/>
    <property type="match status" value="1"/>
</dbReference>
<evidence type="ECO:0000256" key="3">
    <source>
        <dbReference type="ARBA" id="ARBA00022517"/>
    </source>
</evidence>
<dbReference type="InterPro" id="IPR015947">
    <property type="entry name" value="PUA-like_sf"/>
</dbReference>
<dbReference type="Pfam" id="PF03657">
    <property type="entry name" value="UPF0113"/>
    <property type="match status" value="1"/>
</dbReference>
<reference evidence="8" key="2">
    <citation type="submission" date="2008-12" db="EMBL/GenBank/DDBJ databases">
        <title>Improved gene annotation of the rice (Oryza sativa) genomes.</title>
        <authorList>
            <person name="Wang J."/>
            <person name="Li R."/>
            <person name="Fan W."/>
            <person name="Huang Q."/>
            <person name="Zhang J."/>
            <person name="Zhou Y."/>
            <person name="Hu Y."/>
            <person name="Zi S."/>
            <person name="Li J."/>
            <person name="Ni P."/>
            <person name="Zheng H."/>
            <person name="Zhang Y."/>
            <person name="Zhao M."/>
            <person name="Hao Q."/>
            <person name="McDermott J."/>
            <person name="Samudrala R."/>
            <person name="Kristiansen K."/>
            <person name="Wong G.K.-S."/>
        </authorList>
    </citation>
    <scope>NUCLEOTIDE SEQUENCE</scope>
</reference>
<gene>
    <name evidence="8" type="ORF">OsJ_25523</name>
</gene>
<comment type="subunit">
    <text evidence="6">Interacts with pre-ribosome complex.</text>
</comment>
<dbReference type="GO" id="GO:0042255">
    <property type="term" value="P:ribosome assembly"/>
    <property type="evidence" value="ECO:0007669"/>
    <property type="project" value="InterPro"/>
</dbReference>
<dbReference type="Proteomes" id="UP000007752">
    <property type="component" value="Chromosome 7"/>
</dbReference>
<sequence>MRALDEKETKMVFEKLFKFTGPNLKHLLERPAVEGPDPQAGRYCLRLHKNRVYYASEALVRRATAVARPRLAGPDTERSFLFGNSVPKSSLARITENTKANDGVVVMSMADVPLGFGIAARSAQDCRKADTNAVVVLHQSDAGEYLRREEELM</sequence>
<dbReference type="CDD" id="cd21151">
    <property type="entry name" value="PUA_Nip7-like"/>
    <property type="match status" value="1"/>
</dbReference>
<keyword evidence="5 6" id="KW-0539">Nucleus</keyword>
<dbReference type="PROSITE" id="PS50890">
    <property type="entry name" value="PUA"/>
    <property type="match status" value="1"/>
</dbReference>
<keyword evidence="4 6" id="KW-0694">RNA-binding</keyword>
<evidence type="ECO:0000256" key="4">
    <source>
        <dbReference type="ARBA" id="ARBA00022884"/>
    </source>
</evidence>
<organism evidence="8">
    <name type="scientific">Oryza sativa subsp. japonica</name>
    <name type="common">Rice</name>
    <dbReference type="NCBI Taxonomy" id="39947"/>
    <lineage>
        <taxon>Eukaryota</taxon>
        <taxon>Viridiplantae</taxon>
        <taxon>Streptophyta</taxon>
        <taxon>Embryophyta</taxon>
        <taxon>Tracheophyta</taxon>
        <taxon>Spermatophyta</taxon>
        <taxon>Magnoliopsida</taxon>
        <taxon>Liliopsida</taxon>
        <taxon>Poales</taxon>
        <taxon>Poaceae</taxon>
        <taxon>BOP clade</taxon>
        <taxon>Oryzoideae</taxon>
        <taxon>Oryzeae</taxon>
        <taxon>Oryzinae</taxon>
        <taxon>Oryza</taxon>
        <taxon>Oryza sativa</taxon>
    </lineage>
</organism>
<dbReference type="InterPro" id="IPR040598">
    <property type="entry name" value="NIP7_N"/>
</dbReference>
<comment type="subcellular location">
    <subcellularLocation>
        <location evidence="1">Nucleus</location>
        <location evidence="1">Nucleolus</location>
    </subcellularLocation>
</comment>
<dbReference type="CDD" id="cd21146">
    <property type="entry name" value="Nip7_N_euk"/>
    <property type="match status" value="1"/>
</dbReference>
<dbReference type="FunFam" id="2.30.130.10:FF:000002">
    <property type="entry name" value="60S ribosome subunit biogenesis protein NIP7 homolog"/>
    <property type="match status" value="1"/>
</dbReference>
<keyword evidence="3 6" id="KW-0690">Ribosome biogenesis</keyword>
<evidence type="ECO:0000256" key="5">
    <source>
        <dbReference type="ARBA" id="ARBA00023242"/>
    </source>
</evidence>
<dbReference type="Gene3D" id="3.10.450.220">
    <property type="match status" value="1"/>
</dbReference>
<protein>
    <recommendedName>
        <fullName evidence="6">60S ribosome subunit biogenesis protein NIP7 homolog</fullName>
    </recommendedName>
</protein>
<dbReference type="SMART" id="SM00359">
    <property type="entry name" value="PUA"/>
    <property type="match status" value="1"/>
</dbReference>
<dbReference type="InterPro" id="IPR016686">
    <property type="entry name" value="Ribosomal_synth_fac_NIP7"/>
</dbReference>
<dbReference type="Pfam" id="PF17833">
    <property type="entry name" value="pre-PUA_NIP7"/>
    <property type="match status" value="1"/>
</dbReference>
<proteinExistence type="inferred from homology"/>
<evidence type="ECO:0000259" key="7">
    <source>
        <dbReference type="SMART" id="SM00359"/>
    </source>
</evidence>
<dbReference type="InterPro" id="IPR005155">
    <property type="entry name" value="UPF0113_PUA"/>
</dbReference>
<reference evidence="8" key="1">
    <citation type="journal article" date="2005" name="PLoS Biol.">
        <title>The genomes of Oryza sativa: a history of duplications.</title>
        <authorList>
            <person name="Yu J."/>
            <person name="Wang J."/>
            <person name="Lin W."/>
            <person name="Li S."/>
            <person name="Li H."/>
            <person name="Zhou J."/>
            <person name="Ni P."/>
            <person name="Dong W."/>
            <person name="Hu S."/>
            <person name="Zeng C."/>
            <person name="Zhang J."/>
            <person name="Zhang Y."/>
            <person name="Li R."/>
            <person name="Xu Z."/>
            <person name="Li S."/>
            <person name="Li X."/>
            <person name="Zheng H."/>
            <person name="Cong L."/>
            <person name="Lin L."/>
            <person name="Yin J."/>
            <person name="Geng J."/>
            <person name="Li G."/>
            <person name="Shi J."/>
            <person name="Liu J."/>
            <person name="Lv H."/>
            <person name="Li J."/>
            <person name="Wang J."/>
            <person name="Deng Y."/>
            <person name="Ran L."/>
            <person name="Shi X."/>
            <person name="Wang X."/>
            <person name="Wu Q."/>
            <person name="Li C."/>
            <person name="Ren X."/>
            <person name="Wang J."/>
            <person name="Wang X."/>
            <person name="Li D."/>
            <person name="Liu D."/>
            <person name="Zhang X."/>
            <person name="Ji Z."/>
            <person name="Zhao W."/>
            <person name="Sun Y."/>
            <person name="Zhang Z."/>
            <person name="Bao J."/>
            <person name="Han Y."/>
            <person name="Dong L."/>
            <person name="Ji J."/>
            <person name="Chen P."/>
            <person name="Wu S."/>
            <person name="Liu J."/>
            <person name="Xiao Y."/>
            <person name="Bu D."/>
            <person name="Tan J."/>
            <person name="Yang L."/>
            <person name="Ye C."/>
            <person name="Zhang J."/>
            <person name="Xu J."/>
            <person name="Zhou Y."/>
            <person name="Yu Y."/>
            <person name="Zhang B."/>
            <person name="Zhuang S."/>
            <person name="Wei H."/>
            <person name="Liu B."/>
            <person name="Lei M."/>
            <person name="Yu H."/>
            <person name="Li Y."/>
            <person name="Xu H."/>
            <person name="Wei S."/>
            <person name="He X."/>
            <person name="Fang L."/>
            <person name="Zhang Z."/>
            <person name="Zhang Y."/>
            <person name="Huang X."/>
            <person name="Su Z."/>
            <person name="Tong W."/>
            <person name="Li J."/>
            <person name="Tong Z."/>
            <person name="Li S."/>
            <person name="Ye J."/>
            <person name="Wang L."/>
            <person name="Fang L."/>
            <person name="Lei T."/>
            <person name="Chen C."/>
            <person name="Chen H."/>
            <person name="Xu Z."/>
            <person name="Li H."/>
            <person name="Huang H."/>
            <person name="Zhang F."/>
            <person name="Xu H."/>
            <person name="Li N."/>
            <person name="Zhao C."/>
            <person name="Li S."/>
            <person name="Dong L."/>
            <person name="Huang Y."/>
            <person name="Li L."/>
            <person name="Xi Y."/>
            <person name="Qi Q."/>
            <person name="Li W."/>
            <person name="Zhang B."/>
            <person name="Hu W."/>
            <person name="Zhang Y."/>
            <person name="Tian X."/>
            <person name="Jiao Y."/>
            <person name="Liang X."/>
            <person name="Jin J."/>
            <person name="Gao L."/>
            <person name="Zheng W."/>
            <person name="Hao B."/>
            <person name="Liu S."/>
            <person name="Wang W."/>
            <person name="Yuan L."/>
            <person name="Cao M."/>
            <person name="McDermott J."/>
            <person name="Samudrala R."/>
            <person name="Wang J."/>
            <person name="Wong G.K."/>
            <person name="Yang H."/>
        </authorList>
    </citation>
    <scope>NUCLEOTIDE SEQUENCE [LARGE SCALE GENOMIC DNA]</scope>
</reference>